<dbReference type="InterPro" id="IPR032577">
    <property type="entry name" value="DUF4920"/>
</dbReference>
<name>A0ABS9EJT5_9FLAO</name>
<reference evidence="1" key="1">
    <citation type="submission" date="2022-01" db="EMBL/GenBank/DDBJ databases">
        <title>Gillisia lutea sp. nov., isolated from marine plastic residues from the Malvarosa beach (Valencia, Spain).</title>
        <authorList>
            <person name="Vidal-Verdu A."/>
            <person name="Molina-Menor E."/>
            <person name="Satari L."/>
            <person name="Pascual J."/>
            <person name="Pereto J."/>
            <person name="Porcar M."/>
        </authorList>
    </citation>
    <scope>NUCLEOTIDE SEQUENCE</scope>
    <source>
        <strain evidence="1">M10.2A</strain>
    </source>
</reference>
<comment type="caution">
    <text evidence="1">The sequence shown here is derived from an EMBL/GenBank/DDBJ whole genome shotgun (WGS) entry which is preliminary data.</text>
</comment>
<accession>A0ABS9EJT5</accession>
<evidence type="ECO:0000313" key="2">
    <source>
        <dbReference type="Proteomes" id="UP001179363"/>
    </source>
</evidence>
<sequence>MKYLLILSLLLTVSLTSCKDKETKEEPQAEMAEEMYDSYGENISSATSLSAIEMEEKYQNLKAGDTVEVSFKTDVTSVCKSKGCWMTLELPGEEDVMVKFRDYGFFVPKDIEEKEAVVRGKAYVTEVSVEEQQHYAEDKGKTEEEIAAIVSPKRTLSFLADGVLIKK</sequence>
<evidence type="ECO:0000313" key="1">
    <source>
        <dbReference type="EMBL" id="MCF4102075.1"/>
    </source>
</evidence>
<proteinExistence type="predicted"/>
<dbReference type="PROSITE" id="PS51257">
    <property type="entry name" value="PROKAR_LIPOPROTEIN"/>
    <property type="match status" value="1"/>
</dbReference>
<dbReference type="EMBL" id="JAKGTH010000009">
    <property type="protein sequence ID" value="MCF4102075.1"/>
    <property type="molecule type" value="Genomic_DNA"/>
</dbReference>
<protein>
    <submittedName>
        <fullName evidence="1">DUF4920 domain-containing protein</fullName>
    </submittedName>
</protein>
<keyword evidence="2" id="KW-1185">Reference proteome</keyword>
<dbReference type="Pfam" id="PF16267">
    <property type="entry name" value="DUF4920"/>
    <property type="match status" value="1"/>
</dbReference>
<dbReference type="Proteomes" id="UP001179363">
    <property type="component" value="Unassembled WGS sequence"/>
</dbReference>
<gene>
    <name evidence="1" type="ORF">L1I30_10390</name>
</gene>
<dbReference type="RefSeq" id="WP_236134224.1">
    <property type="nucleotide sequence ID" value="NZ_JAKGTH010000009.1"/>
</dbReference>
<organism evidence="1 2">
    <name type="scientific">Gillisia lutea</name>
    <dbReference type="NCBI Taxonomy" id="2909668"/>
    <lineage>
        <taxon>Bacteria</taxon>
        <taxon>Pseudomonadati</taxon>
        <taxon>Bacteroidota</taxon>
        <taxon>Flavobacteriia</taxon>
        <taxon>Flavobacteriales</taxon>
        <taxon>Flavobacteriaceae</taxon>
        <taxon>Gillisia</taxon>
    </lineage>
</organism>